<gene>
    <name evidence="1" type="ORF">MM171B01002_0008</name>
</gene>
<proteinExistence type="predicted"/>
<evidence type="ECO:0000313" key="1">
    <source>
        <dbReference type="EMBL" id="QJB02929.1"/>
    </source>
</evidence>
<protein>
    <submittedName>
        <fullName evidence="1">Putative tail tape measure protein</fullName>
    </submittedName>
</protein>
<name>A0A6M3MCN5_9ZZZZ</name>
<dbReference type="AlphaFoldDB" id="A0A6M3MCN5"/>
<reference evidence="1" key="1">
    <citation type="submission" date="2020-03" db="EMBL/GenBank/DDBJ databases">
        <title>The deep terrestrial virosphere.</title>
        <authorList>
            <person name="Holmfeldt K."/>
            <person name="Nilsson E."/>
            <person name="Simone D."/>
            <person name="Lopez-Fernandez M."/>
            <person name="Wu X."/>
            <person name="de Brujin I."/>
            <person name="Lundin D."/>
            <person name="Andersson A."/>
            <person name="Bertilsson S."/>
            <person name="Dopson M."/>
        </authorList>
    </citation>
    <scope>NUCLEOTIDE SEQUENCE</scope>
    <source>
        <strain evidence="1">MM171B01002</strain>
    </source>
</reference>
<sequence>MADKRLRLIVEAVTSSAQANLKSLSHSIEQLGAQGAKGAGDLGDLQQRANRLLGETQRLGQEAKELGRDMEASAQGTEAWSAATSAAADAAVMLGAGFALLKLGEKVLDFTRAAAAAQALETGFDKLASRGQVDSQLLLESLDKAAKGTVSDYDLMKEANEAWYLGITKNTDQYVDLMKIAEERSKDLGISTLEYWQRLTSALSSGYSISLRQLGIVIDMDRAYENYAVKIGTVADELDEQERAQARVEAAIVSGASSIADWESAEEDATTATQQFDAATANLAATIKEDLLPVLVPAINWIAQGLQGIDAGIAGQNEAFAQLVKTTGSVAAAEEEFAKRITIASQGMIDGAEAARQAHTAMLDYKIDLIGIDKGIQEDIRAMRMAENATIDWGKTIQDNTKDLEELAKAQKKAADIWGDYGRSVAQENWQMARRVADAQFSAGQAAERAAYDLYKIQRDAGDRTGDLMANAAIRDEADTARHYAKLRYMKQDLNDALADMDWDYQRERSDIIEKAPWWIRYALTAEYAQRERITASGDAKALEQYDEYLNERIKAIDPAYAIELDKIEDQHEHKEDIEERETRQALDRAKDGWNIQQREQAQAMDRQLFELGRDLGYQLDEWHFHQAQREESERHSMENIITDHEHSLSVLWETTQRKLAELPSLYKHYGYENWVQFIKGWTDGQADYPQTINAPAGGGGAGGSMRRYQAGAWDIPRNELAYLHKGEMVLPAGMAQQVREVGGPITINLNLGGGYSPYQGQQIAAQIATELGQGIRRSYR</sequence>
<organism evidence="1">
    <name type="scientific">viral metagenome</name>
    <dbReference type="NCBI Taxonomy" id="1070528"/>
    <lineage>
        <taxon>unclassified sequences</taxon>
        <taxon>metagenomes</taxon>
        <taxon>organismal metagenomes</taxon>
    </lineage>
</organism>
<accession>A0A6M3MCN5</accession>
<dbReference type="EMBL" id="MT143815">
    <property type="protein sequence ID" value="QJB02929.1"/>
    <property type="molecule type" value="Genomic_DNA"/>
</dbReference>